<reference evidence="1" key="1">
    <citation type="submission" date="2020-05" db="UniProtKB">
        <authorList>
            <consortium name="EnsemblMetazoa"/>
        </authorList>
    </citation>
    <scope>IDENTIFICATION</scope>
    <source>
        <strain evidence="1">SANGQUA</strain>
    </source>
</reference>
<dbReference type="EnsemblMetazoa" id="AQUA014504-RA">
    <property type="protein sequence ID" value="AQUA014504-PA"/>
    <property type="gene ID" value="AQUA014504"/>
</dbReference>
<organism evidence="1 2">
    <name type="scientific">Anopheles quadriannulatus</name>
    <name type="common">Mosquito</name>
    <dbReference type="NCBI Taxonomy" id="34691"/>
    <lineage>
        <taxon>Eukaryota</taxon>
        <taxon>Metazoa</taxon>
        <taxon>Ecdysozoa</taxon>
        <taxon>Arthropoda</taxon>
        <taxon>Hexapoda</taxon>
        <taxon>Insecta</taxon>
        <taxon>Pterygota</taxon>
        <taxon>Neoptera</taxon>
        <taxon>Endopterygota</taxon>
        <taxon>Diptera</taxon>
        <taxon>Nematocera</taxon>
        <taxon>Culicoidea</taxon>
        <taxon>Culicidae</taxon>
        <taxon>Anophelinae</taxon>
        <taxon>Anopheles</taxon>
    </lineage>
</organism>
<name>A0A182XRN2_ANOQN</name>
<dbReference type="AlphaFoldDB" id="A0A182XRN2"/>
<dbReference type="Proteomes" id="UP000076407">
    <property type="component" value="Unassembled WGS sequence"/>
</dbReference>
<proteinExistence type="predicted"/>
<keyword evidence="2" id="KW-1185">Reference proteome</keyword>
<sequence>MQSVEPLVCLVVASSTVAPSTDLP</sequence>
<evidence type="ECO:0000313" key="2">
    <source>
        <dbReference type="Proteomes" id="UP000076407"/>
    </source>
</evidence>
<accession>A0A182XRN2</accession>
<dbReference type="VEuPathDB" id="VectorBase:AQUA014504"/>
<evidence type="ECO:0000313" key="1">
    <source>
        <dbReference type="EnsemblMetazoa" id="AQUA014504-PA"/>
    </source>
</evidence>
<protein>
    <submittedName>
        <fullName evidence="1">Uncharacterized protein</fullName>
    </submittedName>
</protein>